<protein>
    <submittedName>
        <fullName evidence="1">Uncharacterized protein</fullName>
    </submittedName>
</protein>
<dbReference type="Proteomes" id="UP001374535">
    <property type="component" value="Chromosome 10"/>
</dbReference>
<keyword evidence="2" id="KW-1185">Reference proteome</keyword>
<dbReference type="AlphaFoldDB" id="A0AAQ3MQK9"/>
<feature type="non-terminal residue" evidence="1">
    <location>
        <position position="1"/>
    </location>
</feature>
<evidence type="ECO:0000313" key="1">
    <source>
        <dbReference type="EMBL" id="WVY95522.1"/>
    </source>
</evidence>
<sequence length="236" mass="26641">PQPPNPIFLLSSFFLLRSQIKPKFPASSFSPNRQHTIHFYLFIYTFRGREGEWIRGMDSDQGKLLVASPMHKAKDTSPKLAVATNQGRKVWPIGDCYRKEPIAAMQRTGNNPAMQRTRYKTAGTGYTMIYPDSLPKQILQKRGSGYNKSVSEYLPVIFEIPPSGYALSGLEYMCAPSSASTFVFFICRRHPPPSSSSSPLHNHTFSTCKKNDNVCARNINIIMFYSVGIFRMIQGI</sequence>
<organism evidence="1 2">
    <name type="scientific">Vigna mungo</name>
    <name type="common">Black gram</name>
    <name type="synonym">Phaseolus mungo</name>
    <dbReference type="NCBI Taxonomy" id="3915"/>
    <lineage>
        <taxon>Eukaryota</taxon>
        <taxon>Viridiplantae</taxon>
        <taxon>Streptophyta</taxon>
        <taxon>Embryophyta</taxon>
        <taxon>Tracheophyta</taxon>
        <taxon>Spermatophyta</taxon>
        <taxon>Magnoliopsida</taxon>
        <taxon>eudicotyledons</taxon>
        <taxon>Gunneridae</taxon>
        <taxon>Pentapetalae</taxon>
        <taxon>rosids</taxon>
        <taxon>fabids</taxon>
        <taxon>Fabales</taxon>
        <taxon>Fabaceae</taxon>
        <taxon>Papilionoideae</taxon>
        <taxon>50 kb inversion clade</taxon>
        <taxon>NPAAA clade</taxon>
        <taxon>indigoferoid/millettioid clade</taxon>
        <taxon>Phaseoleae</taxon>
        <taxon>Vigna</taxon>
    </lineage>
</organism>
<dbReference type="EMBL" id="CP144691">
    <property type="protein sequence ID" value="WVY95522.1"/>
    <property type="molecule type" value="Genomic_DNA"/>
</dbReference>
<name>A0AAQ3MQK9_VIGMU</name>
<proteinExistence type="predicted"/>
<gene>
    <name evidence="1" type="ORF">V8G54_034610</name>
</gene>
<evidence type="ECO:0000313" key="2">
    <source>
        <dbReference type="Proteomes" id="UP001374535"/>
    </source>
</evidence>
<reference evidence="1 2" key="1">
    <citation type="journal article" date="2023" name="Life. Sci Alliance">
        <title>Evolutionary insights into 3D genome organization and epigenetic landscape of Vigna mungo.</title>
        <authorList>
            <person name="Junaid A."/>
            <person name="Singh B."/>
            <person name="Bhatia S."/>
        </authorList>
    </citation>
    <scope>NUCLEOTIDE SEQUENCE [LARGE SCALE GENOMIC DNA]</scope>
    <source>
        <strain evidence="1">Urdbean</strain>
    </source>
</reference>
<accession>A0AAQ3MQK9</accession>